<evidence type="ECO:0000313" key="2">
    <source>
        <dbReference type="Proteomes" id="UP000277498"/>
    </source>
</evidence>
<dbReference type="RefSeq" id="WP_124085295.1">
    <property type="nucleotide sequence ID" value="NZ_UXAW01000046.1"/>
</dbReference>
<sequence length="203" mass="22264">MKTGTMRPGRHLLYAAVAFGLLALPAQAEWTYGLHPVLGLSAHIDLGDGNAIGLACNRREYNPMYDAFVSLRVTNGLLHEGMFLVVFDPPSGIRQFSQIERPRQTAGYTEWPGNSCETYVTEIQQSGELVTAPVIFRSFGDTDDGSFIEYEYGGATLRAFGDDGYRALPEARRISLRGSSNAIRQLIAACPSIRLDIENNCGI</sequence>
<protein>
    <submittedName>
        <fullName evidence="1">Uncharacterized protein</fullName>
    </submittedName>
</protein>
<dbReference type="OrthoDB" id="8448375at2"/>
<accession>A0A3P5X6J3</accession>
<keyword evidence="2" id="KW-1185">Reference proteome</keyword>
<proteinExistence type="predicted"/>
<organism evidence="1 2">
    <name type="scientific">Pseudogemmobacter humi</name>
    <dbReference type="NCBI Taxonomy" id="2483812"/>
    <lineage>
        <taxon>Bacteria</taxon>
        <taxon>Pseudomonadati</taxon>
        <taxon>Pseudomonadota</taxon>
        <taxon>Alphaproteobacteria</taxon>
        <taxon>Rhodobacterales</taxon>
        <taxon>Paracoccaceae</taxon>
        <taxon>Pseudogemmobacter</taxon>
    </lineage>
</organism>
<evidence type="ECO:0000313" key="1">
    <source>
        <dbReference type="EMBL" id="VDC22924.1"/>
    </source>
</evidence>
<dbReference type="EMBL" id="UXAW01000046">
    <property type="protein sequence ID" value="VDC22924.1"/>
    <property type="molecule type" value="Genomic_DNA"/>
</dbReference>
<dbReference type="Proteomes" id="UP000277498">
    <property type="component" value="Unassembled WGS sequence"/>
</dbReference>
<gene>
    <name evidence="1" type="ORF">XINFAN_00866</name>
</gene>
<name>A0A3P5X6J3_9RHOB</name>
<dbReference type="AlphaFoldDB" id="A0A3P5X6J3"/>
<reference evidence="1 2" key="1">
    <citation type="submission" date="2018-11" db="EMBL/GenBank/DDBJ databases">
        <authorList>
            <person name="Criscuolo A."/>
        </authorList>
    </citation>
    <scope>NUCLEOTIDE SEQUENCE [LARGE SCALE GENOMIC DNA]</scope>
    <source>
        <strain evidence="1">ACIP111625</strain>
    </source>
</reference>